<comment type="caution">
    <text evidence="1">The sequence shown here is derived from an EMBL/GenBank/DDBJ whole genome shotgun (WGS) entry which is preliminary data.</text>
</comment>
<dbReference type="EMBL" id="SMDX01000062">
    <property type="protein sequence ID" value="NMI24548.1"/>
    <property type="molecule type" value="Genomic_DNA"/>
</dbReference>
<proteinExistence type="predicted"/>
<dbReference type="AlphaFoldDB" id="A0AAW9ZX58"/>
<accession>A0AAW9ZX58</accession>
<reference evidence="2" key="1">
    <citation type="journal article" date="2020" name="Syst. Appl. Microbiol.">
        <title>Clarifying the taxonomy of the causal agent of bacterial leaf spot of lettuce through a polyphasic approach reveals that Xanthomonas cynarae Trebaol et al. 2000 emend. Timilsina et al. 2019 is a later heterotypic synonym of Xanthomonas hortorum Vauterin et al. 1995.</title>
        <authorList>
            <person name="Moriniere L."/>
            <person name="Burlet A."/>
            <person name="Rosenthal E.R."/>
            <person name="Nesme X."/>
            <person name="Portier P."/>
            <person name="Bull C.T."/>
            <person name="Lavire C."/>
            <person name="Fischer-Le Saux M."/>
            <person name="Bertolla F."/>
        </authorList>
    </citation>
    <scope>NUCLEOTIDE SEQUENCE [LARGE SCALE GENOMIC DNA]</scope>
    <source>
        <strain evidence="2">CFBP2533</strain>
    </source>
</reference>
<protein>
    <submittedName>
        <fullName evidence="1">DNA repair protein RadC</fullName>
    </submittedName>
</protein>
<gene>
    <name evidence="1" type="ORF">E1J24_22720</name>
</gene>
<feature type="non-terminal residue" evidence="1">
    <location>
        <position position="35"/>
    </location>
</feature>
<name>A0AAW9ZX58_9XANT</name>
<dbReference type="Proteomes" id="UP000548771">
    <property type="component" value="Unassembled WGS sequence"/>
</dbReference>
<evidence type="ECO:0000313" key="1">
    <source>
        <dbReference type="EMBL" id="NMI24548.1"/>
    </source>
</evidence>
<organism evidence="1 2">
    <name type="scientific">Xanthomonas hortorum pv. pelargonii</name>
    <dbReference type="NCBI Taxonomy" id="453602"/>
    <lineage>
        <taxon>Bacteria</taxon>
        <taxon>Pseudomonadati</taxon>
        <taxon>Pseudomonadota</taxon>
        <taxon>Gammaproteobacteria</taxon>
        <taxon>Lysobacterales</taxon>
        <taxon>Lysobacteraceae</taxon>
        <taxon>Xanthomonas</taxon>
    </lineage>
</organism>
<evidence type="ECO:0000313" key="2">
    <source>
        <dbReference type="Proteomes" id="UP000548771"/>
    </source>
</evidence>
<sequence>MLALGCGRAERSACRFPRGAQRAGGEEPMKRTQDL</sequence>